<comment type="similarity">
    <text evidence="2">Belongs to the EamA transporter family.</text>
</comment>
<dbReference type="InterPro" id="IPR000620">
    <property type="entry name" value="EamA_dom"/>
</dbReference>
<feature type="domain" description="EamA" evidence="7">
    <location>
        <begin position="8"/>
        <end position="140"/>
    </location>
</feature>
<feature type="transmembrane region" description="Helical" evidence="6">
    <location>
        <begin position="152"/>
        <end position="172"/>
    </location>
</feature>
<dbReference type="AlphaFoldDB" id="A0A5J5KX60"/>
<evidence type="ECO:0000313" key="8">
    <source>
        <dbReference type="EMBL" id="KAA9394263.1"/>
    </source>
</evidence>
<feature type="transmembrane region" description="Helical" evidence="6">
    <location>
        <begin position="70"/>
        <end position="87"/>
    </location>
</feature>
<evidence type="ECO:0000313" key="9">
    <source>
        <dbReference type="Proteomes" id="UP000325957"/>
    </source>
</evidence>
<evidence type="ECO:0000256" key="3">
    <source>
        <dbReference type="ARBA" id="ARBA00022692"/>
    </source>
</evidence>
<dbReference type="RefSeq" id="WP_158033634.1">
    <property type="nucleotide sequence ID" value="NZ_ML708616.1"/>
</dbReference>
<evidence type="ECO:0000256" key="2">
    <source>
        <dbReference type="ARBA" id="ARBA00007362"/>
    </source>
</evidence>
<dbReference type="InterPro" id="IPR037185">
    <property type="entry name" value="EmrE-like"/>
</dbReference>
<keyword evidence="4 6" id="KW-1133">Transmembrane helix</keyword>
<dbReference type="InterPro" id="IPR050638">
    <property type="entry name" value="AA-Vitamin_Transporters"/>
</dbReference>
<dbReference type="EMBL" id="SZWF01000007">
    <property type="protein sequence ID" value="KAA9394263.1"/>
    <property type="molecule type" value="Genomic_DNA"/>
</dbReference>
<dbReference type="PANTHER" id="PTHR32322">
    <property type="entry name" value="INNER MEMBRANE TRANSPORTER"/>
    <property type="match status" value="1"/>
</dbReference>
<comment type="caution">
    <text evidence="8">The sequence shown here is derived from an EMBL/GenBank/DDBJ whole genome shotgun (WGS) entry which is preliminary data.</text>
</comment>
<gene>
    <name evidence="8" type="ORF">FCK90_07210</name>
</gene>
<evidence type="ECO:0000259" key="7">
    <source>
        <dbReference type="Pfam" id="PF00892"/>
    </source>
</evidence>
<dbReference type="OrthoDB" id="9787117at2"/>
<feature type="transmembrane region" description="Helical" evidence="6">
    <location>
        <begin position="193"/>
        <end position="213"/>
    </location>
</feature>
<sequence>MSAAGSTAGILAVFITAVLWGTTGTAATFAPEVSPIAIGSAAMGIGGLLQALIALPALRRDRSVLSGNMGLVAVGAFAVVVYPLTFYSSMHLAGVAIGTVVSLASAPLASGVLELLLDRRRLSPRWIAAAGLGITGSTLLCVAKAAQPSASAAETLAGIGLGLLAGASYALYSWAVHRLLGQGAARGSAMGSVFGLGGLMLLPVLLVTGGPLLDSPGNLAVGAYMAVVPMFLGYLLFGVGLTRVRPSTATTITLSEPAVAALLAIVVVGERLSLLGWTGLAVLALALGVLATGRRTS</sequence>
<feature type="transmembrane region" description="Helical" evidence="6">
    <location>
        <begin position="219"/>
        <end position="237"/>
    </location>
</feature>
<evidence type="ECO:0000256" key="4">
    <source>
        <dbReference type="ARBA" id="ARBA00022989"/>
    </source>
</evidence>
<dbReference type="GO" id="GO:0016020">
    <property type="term" value="C:membrane"/>
    <property type="evidence" value="ECO:0007669"/>
    <property type="project" value="UniProtKB-SubCell"/>
</dbReference>
<reference evidence="8 9" key="1">
    <citation type="submission" date="2019-05" db="EMBL/GenBank/DDBJ databases">
        <title>Kocuria coralli sp. nov., a novel actinobacterium isolated from coral reef seawater.</title>
        <authorList>
            <person name="Li J."/>
        </authorList>
    </citation>
    <scope>NUCLEOTIDE SEQUENCE [LARGE SCALE GENOMIC DNA]</scope>
    <source>
        <strain evidence="8 9">SCSIO 13007</strain>
    </source>
</reference>
<name>A0A5J5KX60_9MICC</name>
<evidence type="ECO:0000256" key="5">
    <source>
        <dbReference type="ARBA" id="ARBA00023136"/>
    </source>
</evidence>
<protein>
    <submittedName>
        <fullName evidence="8">EamA/RhaT family transporter</fullName>
    </submittedName>
</protein>
<comment type="subcellular location">
    <subcellularLocation>
        <location evidence="1">Membrane</location>
        <topology evidence="1">Multi-pass membrane protein</topology>
    </subcellularLocation>
</comment>
<dbReference type="Pfam" id="PF00892">
    <property type="entry name" value="EamA"/>
    <property type="match status" value="2"/>
</dbReference>
<evidence type="ECO:0000256" key="1">
    <source>
        <dbReference type="ARBA" id="ARBA00004141"/>
    </source>
</evidence>
<feature type="transmembrane region" description="Helical" evidence="6">
    <location>
        <begin position="274"/>
        <end position="293"/>
    </location>
</feature>
<evidence type="ECO:0000256" key="6">
    <source>
        <dbReference type="SAM" id="Phobius"/>
    </source>
</evidence>
<proteinExistence type="inferred from homology"/>
<feature type="transmembrane region" description="Helical" evidence="6">
    <location>
        <begin position="249"/>
        <end position="268"/>
    </location>
</feature>
<organism evidence="8 9">
    <name type="scientific">Kocuria coralli</name>
    <dbReference type="NCBI Taxonomy" id="1461025"/>
    <lineage>
        <taxon>Bacteria</taxon>
        <taxon>Bacillati</taxon>
        <taxon>Actinomycetota</taxon>
        <taxon>Actinomycetes</taxon>
        <taxon>Micrococcales</taxon>
        <taxon>Micrococcaceae</taxon>
        <taxon>Kocuria</taxon>
    </lineage>
</organism>
<feature type="transmembrane region" description="Helical" evidence="6">
    <location>
        <begin position="36"/>
        <end position="58"/>
    </location>
</feature>
<keyword evidence="5 6" id="KW-0472">Membrane</keyword>
<feature type="transmembrane region" description="Helical" evidence="6">
    <location>
        <begin position="126"/>
        <end position="146"/>
    </location>
</feature>
<dbReference type="SUPFAM" id="SSF103481">
    <property type="entry name" value="Multidrug resistance efflux transporter EmrE"/>
    <property type="match status" value="2"/>
</dbReference>
<keyword evidence="3 6" id="KW-0812">Transmembrane</keyword>
<dbReference type="Proteomes" id="UP000325957">
    <property type="component" value="Unassembled WGS sequence"/>
</dbReference>
<keyword evidence="9" id="KW-1185">Reference proteome</keyword>
<accession>A0A5J5KX60</accession>
<feature type="domain" description="EamA" evidence="7">
    <location>
        <begin position="157"/>
        <end position="289"/>
    </location>
</feature>
<dbReference type="PANTHER" id="PTHR32322:SF2">
    <property type="entry name" value="EAMA DOMAIN-CONTAINING PROTEIN"/>
    <property type="match status" value="1"/>
</dbReference>
<feature type="transmembrane region" description="Helical" evidence="6">
    <location>
        <begin position="93"/>
        <end position="117"/>
    </location>
</feature>